<dbReference type="Pfam" id="PF07690">
    <property type="entry name" value="MFS_1"/>
    <property type="match status" value="1"/>
</dbReference>
<dbReference type="InterPro" id="IPR020846">
    <property type="entry name" value="MFS_dom"/>
</dbReference>
<dbReference type="PANTHER" id="PTHR43791:SF54">
    <property type="entry name" value="MAJOR FACILITATOR SUPERFAMILY (MFS) PROFILE DOMAIN-CONTAINING PROTEIN-RELATED"/>
    <property type="match status" value="1"/>
</dbReference>
<evidence type="ECO:0000256" key="3">
    <source>
        <dbReference type="ARBA" id="ARBA00022692"/>
    </source>
</evidence>
<proteinExistence type="predicted"/>
<dbReference type="InterPro" id="IPR036259">
    <property type="entry name" value="MFS_trans_sf"/>
</dbReference>
<protein>
    <recommendedName>
        <fullName evidence="8">Major facilitator superfamily (MFS) profile domain-containing protein</fullName>
    </recommendedName>
</protein>
<evidence type="ECO:0000313" key="10">
    <source>
        <dbReference type="Proteomes" id="UP001430584"/>
    </source>
</evidence>
<gene>
    <name evidence="9" type="ORF">SLS55_006818</name>
</gene>
<keyword evidence="5 7" id="KW-0472">Membrane</keyword>
<sequence length="165" mass="18600">MAAPPRSFEHMDVENAQPEKSEVIKSEYCAHATGMSPEDEEFLASFPEEKKKRAVRKVDWRLVPMLLMLYLITYIDKTNIGNAKIEGLLSSLGMDGTQYNIALSIFFIPYVLAEVPSNMILEKFQRPSRYLGSIVFAWGVIMTCTGVVENFAGLTVIRLLLGLFE</sequence>
<keyword evidence="10" id="KW-1185">Reference proteome</keyword>
<feature type="transmembrane region" description="Helical" evidence="7">
    <location>
        <begin position="134"/>
        <end position="161"/>
    </location>
</feature>
<keyword evidence="3 7" id="KW-0812">Transmembrane</keyword>
<evidence type="ECO:0000256" key="6">
    <source>
        <dbReference type="SAM" id="MobiDB-lite"/>
    </source>
</evidence>
<dbReference type="Gene3D" id="1.20.1250.20">
    <property type="entry name" value="MFS general substrate transporter like domains"/>
    <property type="match status" value="1"/>
</dbReference>
<dbReference type="GeneID" id="92010903"/>
<feature type="transmembrane region" description="Helical" evidence="7">
    <location>
        <begin position="58"/>
        <end position="76"/>
    </location>
</feature>
<evidence type="ECO:0000256" key="4">
    <source>
        <dbReference type="ARBA" id="ARBA00022989"/>
    </source>
</evidence>
<organism evidence="9 10">
    <name type="scientific">Diplodia seriata</name>
    <dbReference type="NCBI Taxonomy" id="420778"/>
    <lineage>
        <taxon>Eukaryota</taxon>
        <taxon>Fungi</taxon>
        <taxon>Dikarya</taxon>
        <taxon>Ascomycota</taxon>
        <taxon>Pezizomycotina</taxon>
        <taxon>Dothideomycetes</taxon>
        <taxon>Dothideomycetes incertae sedis</taxon>
        <taxon>Botryosphaeriales</taxon>
        <taxon>Botryosphaeriaceae</taxon>
        <taxon>Diplodia</taxon>
    </lineage>
</organism>
<feature type="region of interest" description="Disordered" evidence="6">
    <location>
        <begin position="1"/>
        <end position="21"/>
    </location>
</feature>
<dbReference type="PROSITE" id="PS50850">
    <property type="entry name" value="MFS"/>
    <property type="match status" value="1"/>
</dbReference>
<evidence type="ECO:0000256" key="2">
    <source>
        <dbReference type="ARBA" id="ARBA00022448"/>
    </source>
</evidence>
<keyword evidence="2" id="KW-0813">Transport</keyword>
<keyword evidence="4 7" id="KW-1133">Transmembrane helix</keyword>
<dbReference type="EMBL" id="JAJVCZ030000007">
    <property type="protein sequence ID" value="KAL0257655.1"/>
    <property type="molecule type" value="Genomic_DNA"/>
</dbReference>
<feature type="transmembrane region" description="Helical" evidence="7">
    <location>
        <begin position="96"/>
        <end position="113"/>
    </location>
</feature>
<comment type="caution">
    <text evidence="9">The sequence shown here is derived from an EMBL/GenBank/DDBJ whole genome shotgun (WGS) entry which is preliminary data.</text>
</comment>
<dbReference type="RefSeq" id="XP_066630684.1">
    <property type="nucleotide sequence ID" value="XM_066778247.1"/>
</dbReference>
<comment type="subcellular location">
    <subcellularLocation>
        <location evidence="1">Membrane</location>
        <topology evidence="1">Multi-pass membrane protein</topology>
    </subcellularLocation>
</comment>
<feature type="compositionally biased region" description="Basic and acidic residues" evidence="6">
    <location>
        <begin position="7"/>
        <end position="21"/>
    </location>
</feature>
<feature type="domain" description="Major facilitator superfamily (MFS) profile" evidence="8">
    <location>
        <begin position="62"/>
        <end position="165"/>
    </location>
</feature>
<dbReference type="InterPro" id="IPR011701">
    <property type="entry name" value="MFS"/>
</dbReference>
<evidence type="ECO:0000259" key="8">
    <source>
        <dbReference type="PROSITE" id="PS50850"/>
    </source>
</evidence>
<dbReference type="SUPFAM" id="SSF103473">
    <property type="entry name" value="MFS general substrate transporter"/>
    <property type="match status" value="1"/>
</dbReference>
<evidence type="ECO:0000313" key="9">
    <source>
        <dbReference type="EMBL" id="KAL0257655.1"/>
    </source>
</evidence>
<dbReference type="PANTHER" id="PTHR43791">
    <property type="entry name" value="PERMEASE-RELATED"/>
    <property type="match status" value="1"/>
</dbReference>
<name>A0ABR3CBW5_9PEZI</name>
<dbReference type="Proteomes" id="UP001430584">
    <property type="component" value="Unassembled WGS sequence"/>
</dbReference>
<accession>A0ABR3CBW5</accession>
<evidence type="ECO:0000256" key="7">
    <source>
        <dbReference type="SAM" id="Phobius"/>
    </source>
</evidence>
<reference evidence="9 10" key="1">
    <citation type="submission" date="2024-02" db="EMBL/GenBank/DDBJ databases">
        <title>De novo assembly and annotation of 12 fungi associated with fruit tree decline syndrome in Ontario, Canada.</title>
        <authorList>
            <person name="Sulman M."/>
            <person name="Ellouze W."/>
            <person name="Ilyukhin E."/>
        </authorList>
    </citation>
    <scope>NUCLEOTIDE SEQUENCE [LARGE SCALE GENOMIC DNA]</scope>
    <source>
        <strain evidence="9 10">FDS-637</strain>
    </source>
</reference>
<evidence type="ECO:0000256" key="1">
    <source>
        <dbReference type="ARBA" id="ARBA00004141"/>
    </source>
</evidence>
<evidence type="ECO:0000256" key="5">
    <source>
        <dbReference type="ARBA" id="ARBA00023136"/>
    </source>
</evidence>